<name>A0A195DRE6_9HYME</name>
<evidence type="ECO:0000313" key="1">
    <source>
        <dbReference type="EMBL" id="KYN15382.1"/>
    </source>
</evidence>
<accession>A0A195DRE6</accession>
<gene>
    <name evidence="1" type="ORF">ALC57_12431</name>
</gene>
<dbReference type="Proteomes" id="UP000078492">
    <property type="component" value="Unassembled WGS sequence"/>
</dbReference>
<organism evidence="1 2">
    <name type="scientific">Trachymyrmex cornetzi</name>
    <dbReference type="NCBI Taxonomy" id="471704"/>
    <lineage>
        <taxon>Eukaryota</taxon>
        <taxon>Metazoa</taxon>
        <taxon>Ecdysozoa</taxon>
        <taxon>Arthropoda</taxon>
        <taxon>Hexapoda</taxon>
        <taxon>Insecta</taxon>
        <taxon>Pterygota</taxon>
        <taxon>Neoptera</taxon>
        <taxon>Endopterygota</taxon>
        <taxon>Hymenoptera</taxon>
        <taxon>Apocrita</taxon>
        <taxon>Aculeata</taxon>
        <taxon>Formicoidea</taxon>
        <taxon>Formicidae</taxon>
        <taxon>Myrmicinae</taxon>
        <taxon>Trachymyrmex</taxon>
    </lineage>
</organism>
<dbReference type="AlphaFoldDB" id="A0A195DRE6"/>
<proteinExistence type="predicted"/>
<protein>
    <submittedName>
        <fullName evidence="1">Uncharacterized protein</fullName>
    </submittedName>
</protein>
<keyword evidence="2" id="KW-1185">Reference proteome</keyword>
<sequence>MARVSGLRKGYRVVDGMEGVRRYNGSKRRNRKLSLMSFLTLKALKAGYTRLTHPGGAREPFNSKLPGNYTSVTVLSRAKAQTWGLIAAISYFNLGSRKCICHSLVAQRLLVSETAITRRNYSLNSATVCTSRVD</sequence>
<dbReference type="EMBL" id="KQ980581">
    <property type="protein sequence ID" value="KYN15382.1"/>
    <property type="molecule type" value="Genomic_DNA"/>
</dbReference>
<reference evidence="1 2" key="1">
    <citation type="submission" date="2015-09" db="EMBL/GenBank/DDBJ databases">
        <title>Trachymyrmex cornetzi WGS genome.</title>
        <authorList>
            <person name="Nygaard S."/>
            <person name="Hu H."/>
            <person name="Boomsma J."/>
            <person name="Zhang G."/>
        </authorList>
    </citation>
    <scope>NUCLEOTIDE SEQUENCE [LARGE SCALE GENOMIC DNA]</scope>
    <source>
        <strain evidence="1">Tcor2-1</strain>
        <tissue evidence="1">Whole body</tissue>
    </source>
</reference>
<evidence type="ECO:0000313" key="2">
    <source>
        <dbReference type="Proteomes" id="UP000078492"/>
    </source>
</evidence>